<comment type="caution">
    <text evidence="10">The sequence shown here is derived from an EMBL/GenBank/DDBJ whole genome shotgun (WGS) entry which is preliminary data.</text>
</comment>
<feature type="domain" description="EDS1 EP" evidence="9">
    <location>
        <begin position="343"/>
        <end position="468"/>
    </location>
</feature>
<dbReference type="Gramene" id="PRQ53806">
    <property type="protein sequence ID" value="PRQ53806"/>
    <property type="gene ID" value="RchiOBHm_Chr2g0170561"/>
</dbReference>
<dbReference type="GO" id="GO:0005737">
    <property type="term" value="C:cytoplasm"/>
    <property type="evidence" value="ECO:0007669"/>
    <property type="project" value="UniProtKB-SubCell"/>
</dbReference>
<evidence type="ECO:0000259" key="8">
    <source>
        <dbReference type="Pfam" id="PF01764"/>
    </source>
</evidence>
<feature type="compositionally biased region" description="Basic and acidic residues" evidence="7">
    <location>
        <begin position="456"/>
        <end position="480"/>
    </location>
</feature>
<dbReference type="Pfam" id="PF18117">
    <property type="entry name" value="EDS1_EP"/>
    <property type="match status" value="2"/>
</dbReference>
<evidence type="ECO:0000256" key="4">
    <source>
        <dbReference type="ARBA" id="ARBA00022801"/>
    </source>
</evidence>
<feature type="region of interest" description="Disordered" evidence="7">
    <location>
        <begin position="456"/>
        <end position="492"/>
    </location>
</feature>
<dbReference type="EMBL" id="PDCK01000040">
    <property type="protein sequence ID" value="PRQ53806.1"/>
    <property type="molecule type" value="Genomic_DNA"/>
</dbReference>
<reference evidence="10 11" key="1">
    <citation type="journal article" date="2018" name="Nat. Genet.">
        <title>The Rosa genome provides new insights in the design of modern roses.</title>
        <authorList>
            <person name="Bendahmane M."/>
        </authorList>
    </citation>
    <scope>NUCLEOTIDE SEQUENCE [LARGE SCALE GENOMIC DNA]</scope>
    <source>
        <strain evidence="11">cv. Old Blush</strain>
    </source>
</reference>
<keyword evidence="5" id="KW-0611">Plant defense</keyword>
<evidence type="ECO:0000256" key="1">
    <source>
        <dbReference type="ARBA" id="ARBA00004123"/>
    </source>
</evidence>
<dbReference type="Pfam" id="PF01764">
    <property type="entry name" value="Lipase_3"/>
    <property type="match status" value="1"/>
</dbReference>
<feature type="domain" description="Fungal lipase-type" evidence="8">
    <location>
        <begin position="80"/>
        <end position="210"/>
    </location>
</feature>
<keyword evidence="11" id="KW-1185">Reference proteome</keyword>
<dbReference type="AlphaFoldDB" id="A0A2P6S558"/>
<evidence type="ECO:0000256" key="3">
    <source>
        <dbReference type="ARBA" id="ARBA00022490"/>
    </source>
</evidence>
<dbReference type="EC" id="3.1.1.1" evidence="10"/>
<dbReference type="PANTHER" id="PTHR46898">
    <property type="entry name" value="SENESCENCE-ASSOCIATED CARBOXYLESTERASE 101"/>
    <property type="match status" value="1"/>
</dbReference>
<dbReference type="GO" id="GO:0006629">
    <property type="term" value="P:lipid metabolic process"/>
    <property type="evidence" value="ECO:0007669"/>
    <property type="project" value="InterPro"/>
</dbReference>
<dbReference type="OMA" id="TRMYESY"/>
<dbReference type="PANTHER" id="PTHR46898:SF3">
    <property type="entry name" value="FUNGAL LIPASE-LIKE DOMAIN-CONTAINING PROTEIN"/>
    <property type="match status" value="1"/>
</dbReference>
<evidence type="ECO:0000256" key="7">
    <source>
        <dbReference type="SAM" id="MobiDB-lite"/>
    </source>
</evidence>
<keyword evidence="6" id="KW-0539">Nucleus</keyword>
<keyword evidence="4 10" id="KW-0378">Hydrolase</keyword>
<keyword evidence="3" id="KW-0963">Cytoplasm</keyword>
<comment type="subcellular location">
    <subcellularLocation>
        <location evidence="2">Cytoplasm</location>
    </subcellularLocation>
    <subcellularLocation>
        <location evidence="1">Nucleus</location>
    </subcellularLocation>
</comment>
<evidence type="ECO:0000313" key="11">
    <source>
        <dbReference type="Proteomes" id="UP000238479"/>
    </source>
</evidence>
<evidence type="ECO:0000256" key="6">
    <source>
        <dbReference type="ARBA" id="ARBA00023242"/>
    </source>
</evidence>
<sequence length="602" mass="68589">MTIQNIFSSGLELANSLVNSDPLQQAWNAIENHPEQTSLYNVTKLPESNCTIISFKAPASMCSQIQGKQSLVNSSTDSTLKKFEFLCNKKNPSFSVNEAAVSLFSQQFDQLDLLKTQLVQISKTKPTKPTEPTPSIIVTGHCLGGCAAMLFSFWLLKSLDSSKSKRLLCITFGSPLLGDEQLRQCVSKFSTWNYCFLHVVSNKDPTPKLFQPPGPSGVYKPFGTFLLCSASGCACFEDPDFILGQLVAYDSQSPDYGQILEDFKLRAFCNNSFKFEGEIDPLQASIKTQLLAIGVLLPQQEPSMEIKKLIGEMKSKHERKVITQKKKVSDSDKKLNEMKMNMAKLEWYKKDSKQKNIGYYDMYKKQGNPSDINANEYKKKLMNYWEDSVAEVEDAPQMEGGHFRVRWLYGGTNYRRMIEPLHIAEYYKDSGTDYITGGKRPKQFILLEQWHMKKQEEDKKKEEKKKQEEEKKKQEQEQEQKPQASPSNKKREMVSAILTEDSCFWAHVEEAIILCNLLKNGGSTTDAEKVAYEGKLKEFEAYVWDTLKNYAVSSEIFLGESSFMRWWKEYKGVTADLSGTLLGQFMVARTYLKYGVEDLVFA</sequence>
<dbReference type="SUPFAM" id="SSF53474">
    <property type="entry name" value="alpha/beta-Hydrolases"/>
    <property type="match status" value="1"/>
</dbReference>
<dbReference type="InterPro" id="IPR044603">
    <property type="entry name" value="SAG101-like"/>
</dbReference>
<dbReference type="GO" id="GO:0006952">
    <property type="term" value="P:defense response"/>
    <property type="evidence" value="ECO:0007669"/>
    <property type="project" value="UniProtKB-KW"/>
</dbReference>
<organism evidence="10 11">
    <name type="scientific">Rosa chinensis</name>
    <name type="common">China rose</name>
    <dbReference type="NCBI Taxonomy" id="74649"/>
    <lineage>
        <taxon>Eukaryota</taxon>
        <taxon>Viridiplantae</taxon>
        <taxon>Streptophyta</taxon>
        <taxon>Embryophyta</taxon>
        <taxon>Tracheophyta</taxon>
        <taxon>Spermatophyta</taxon>
        <taxon>Magnoliopsida</taxon>
        <taxon>eudicotyledons</taxon>
        <taxon>Gunneridae</taxon>
        <taxon>Pentapetalae</taxon>
        <taxon>rosids</taxon>
        <taxon>fabids</taxon>
        <taxon>Rosales</taxon>
        <taxon>Rosaceae</taxon>
        <taxon>Rosoideae</taxon>
        <taxon>Rosoideae incertae sedis</taxon>
        <taxon>Rosa</taxon>
    </lineage>
</organism>
<name>A0A2P6S558_ROSCH</name>
<dbReference type="GO" id="GO:0106435">
    <property type="term" value="F:carboxylesterase activity"/>
    <property type="evidence" value="ECO:0007669"/>
    <property type="project" value="UniProtKB-EC"/>
</dbReference>
<dbReference type="GO" id="GO:0005634">
    <property type="term" value="C:nucleus"/>
    <property type="evidence" value="ECO:0007669"/>
    <property type="project" value="UniProtKB-SubCell"/>
</dbReference>
<evidence type="ECO:0000313" key="10">
    <source>
        <dbReference type="EMBL" id="PRQ53806.1"/>
    </source>
</evidence>
<dbReference type="OrthoDB" id="438440at2759"/>
<dbReference type="Proteomes" id="UP000238479">
    <property type="component" value="Chromosome 2"/>
</dbReference>
<evidence type="ECO:0000256" key="2">
    <source>
        <dbReference type="ARBA" id="ARBA00004496"/>
    </source>
</evidence>
<accession>A0A2P6S558</accession>
<feature type="domain" description="EDS1 EP" evidence="9">
    <location>
        <begin position="479"/>
        <end position="576"/>
    </location>
</feature>
<evidence type="ECO:0000256" key="5">
    <source>
        <dbReference type="ARBA" id="ARBA00022821"/>
    </source>
</evidence>
<dbReference type="InterPro" id="IPR002921">
    <property type="entry name" value="Fungal_lipase-type"/>
</dbReference>
<dbReference type="Gene3D" id="3.40.50.1820">
    <property type="entry name" value="alpha/beta hydrolase"/>
    <property type="match status" value="1"/>
</dbReference>
<protein>
    <submittedName>
        <fullName evidence="10">Putative carboxylesterase</fullName>
        <ecNumber evidence="10">3.1.1.1</ecNumber>
    </submittedName>
</protein>
<gene>
    <name evidence="10" type="ORF">RchiOBHm_Chr2g0170561</name>
</gene>
<dbReference type="STRING" id="74649.A0A2P6S558"/>
<dbReference type="InterPro" id="IPR041266">
    <property type="entry name" value="EDS1_EP"/>
</dbReference>
<evidence type="ECO:0000259" key="9">
    <source>
        <dbReference type="Pfam" id="PF18117"/>
    </source>
</evidence>
<dbReference type="InterPro" id="IPR029058">
    <property type="entry name" value="AB_hydrolase_fold"/>
</dbReference>
<proteinExistence type="predicted"/>